<accession>A0ABN8RYF8</accession>
<dbReference type="PANTHER" id="PTHR26392:SF92">
    <property type="entry name" value="PROTEIN KINASE DOMAIN-CONTAINING PROTEIN"/>
    <property type="match status" value="1"/>
</dbReference>
<evidence type="ECO:0000313" key="1">
    <source>
        <dbReference type="EMBL" id="CAH3183598.1"/>
    </source>
</evidence>
<keyword evidence="2" id="KW-1185">Reference proteome</keyword>
<dbReference type="PANTHER" id="PTHR26392">
    <property type="entry name" value="MITOGEN-ACTIVATED PROTEIN KINASE KINASE KINASE 7-RELATED"/>
    <property type="match status" value="1"/>
</dbReference>
<proteinExistence type="predicted"/>
<sequence>SIKVHTKATLLVRRLEKLLADVRNVAFETLDGLPSECQWLSKHLSKCALFVCNKWDLVPEKEAKDVENHVASKLQSCWPGVDPKLQIMHMSTANAITAQKHGCITKEFSNLMNGIKALVEKSVGARMEIHWK</sequence>
<reference evidence="1 2" key="1">
    <citation type="submission" date="2022-05" db="EMBL/GenBank/DDBJ databases">
        <authorList>
            <consortium name="Genoscope - CEA"/>
            <person name="William W."/>
        </authorList>
    </citation>
    <scope>NUCLEOTIDE SEQUENCE [LARGE SCALE GENOMIC DNA]</scope>
</reference>
<comment type="caution">
    <text evidence="1">The sequence shown here is derived from an EMBL/GenBank/DDBJ whole genome shotgun (WGS) entry which is preliminary data.</text>
</comment>
<dbReference type="Proteomes" id="UP001159405">
    <property type="component" value="Unassembled WGS sequence"/>
</dbReference>
<feature type="non-terminal residue" evidence="1">
    <location>
        <position position="1"/>
    </location>
</feature>
<name>A0ABN8RYF8_9CNID</name>
<evidence type="ECO:0000313" key="2">
    <source>
        <dbReference type="Proteomes" id="UP001159405"/>
    </source>
</evidence>
<dbReference type="EMBL" id="CALNXK010000358">
    <property type="protein sequence ID" value="CAH3183598.1"/>
    <property type="molecule type" value="Genomic_DNA"/>
</dbReference>
<dbReference type="Gene3D" id="3.40.50.300">
    <property type="entry name" value="P-loop containing nucleotide triphosphate hydrolases"/>
    <property type="match status" value="1"/>
</dbReference>
<organism evidence="1 2">
    <name type="scientific">Porites lobata</name>
    <dbReference type="NCBI Taxonomy" id="104759"/>
    <lineage>
        <taxon>Eukaryota</taxon>
        <taxon>Metazoa</taxon>
        <taxon>Cnidaria</taxon>
        <taxon>Anthozoa</taxon>
        <taxon>Hexacorallia</taxon>
        <taxon>Scleractinia</taxon>
        <taxon>Fungiina</taxon>
        <taxon>Poritidae</taxon>
        <taxon>Porites</taxon>
    </lineage>
</organism>
<dbReference type="InterPro" id="IPR027417">
    <property type="entry name" value="P-loop_NTPase"/>
</dbReference>
<gene>
    <name evidence="1" type="ORF">PLOB_00028664</name>
</gene>
<protein>
    <submittedName>
        <fullName evidence="1">Uncharacterized protein</fullName>
    </submittedName>
</protein>